<organism evidence="1 2">
    <name type="scientific">Eimeria tenella</name>
    <name type="common">Coccidian parasite</name>
    <dbReference type="NCBI Taxonomy" id="5802"/>
    <lineage>
        <taxon>Eukaryota</taxon>
        <taxon>Sar</taxon>
        <taxon>Alveolata</taxon>
        <taxon>Apicomplexa</taxon>
        <taxon>Conoidasida</taxon>
        <taxon>Coccidia</taxon>
        <taxon>Eucoccidiorida</taxon>
        <taxon>Eimeriorina</taxon>
        <taxon>Eimeriidae</taxon>
        <taxon>Eimeria</taxon>
    </lineage>
</organism>
<dbReference type="OrthoDB" id="332567at2759"/>
<dbReference type="Proteomes" id="UP000030747">
    <property type="component" value="Unassembled WGS sequence"/>
</dbReference>
<dbReference type="InterPro" id="IPR036866">
    <property type="entry name" value="RibonucZ/Hydroxyglut_hydro"/>
</dbReference>
<evidence type="ECO:0000313" key="2">
    <source>
        <dbReference type="Proteomes" id="UP000030747"/>
    </source>
</evidence>
<dbReference type="Gene3D" id="3.60.15.10">
    <property type="entry name" value="Ribonuclease Z/Hydroxyacylglutathione hydrolase-like"/>
    <property type="match status" value="1"/>
</dbReference>
<dbReference type="VEuPathDB" id="ToxoDB:ETH2_1029400"/>
<dbReference type="GeneID" id="25249881"/>
<evidence type="ECO:0008006" key="3">
    <source>
        <dbReference type="Google" id="ProtNLM"/>
    </source>
</evidence>
<dbReference type="RefSeq" id="XP_013230445.1">
    <property type="nucleotide sequence ID" value="XM_013374991.1"/>
</dbReference>
<name>U6KNJ2_EIMTE</name>
<accession>U6KNJ2</accession>
<dbReference type="AlphaFoldDB" id="U6KNJ2"/>
<feature type="non-terminal residue" evidence="1">
    <location>
        <position position="65"/>
    </location>
</feature>
<reference evidence="1" key="2">
    <citation type="submission" date="2013-10" db="EMBL/GenBank/DDBJ databases">
        <authorList>
            <person name="Aslett M."/>
        </authorList>
    </citation>
    <scope>NUCLEOTIDE SEQUENCE [LARGE SCALE GENOMIC DNA]</scope>
    <source>
        <strain evidence="1">Houghton</strain>
    </source>
</reference>
<dbReference type="SUPFAM" id="SSF56281">
    <property type="entry name" value="Metallo-hydrolase/oxidoreductase"/>
    <property type="match status" value="1"/>
</dbReference>
<reference evidence="1" key="1">
    <citation type="submission" date="2013-10" db="EMBL/GenBank/DDBJ databases">
        <title>Genomic analysis of the causative agents of coccidiosis in chickens.</title>
        <authorList>
            <person name="Reid A.J."/>
            <person name="Blake D."/>
            <person name="Billington K."/>
            <person name="Browne H."/>
            <person name="Dunn M."/>
            <person name="Hung S."/>
            <person name="Kawahara F."/>
            <person name="Miranda-Saavedra D."/>
            <person name="Mourier T."/>
            <person name="Nagra H."/>
            <person name="Otto T.D."/>
            <person name="Rawlings N."/>
            <person name="Sanchez A."/>
            <person name="Sanders M."/>
            <person name="Subramaniam C."/>
            <person name="Tay Y."/>
            <person name="Dear P."/>
            <person name="Doerig C."/>
            <person name="Gruber A."/>
            <person name="Parkinson J."/>
            <person name="Shirley M."/>
            <person name="Wan K.L."/>
            <person name="Berriman M."/>
            <person name="Tomley F."/>
            <person name="Pain A."/>
        </authorList>
    </citation>
    <scope>NUCLEOTIDE SEQUENCE [LARGE SCALE GENOMIC DNA]</scope>
    <source>
        <strain evidence="1">Houghton</strain>
    </source>
</reference>
<keyword evidence="2" id="KW-1185">Reference proteome</keyword>
<sequence>METLQVENLYSGSCCCTLIRFNELLLLVNCGISDTLDPTPLAPLLRQLGEVDAVLLSHGSVAYCG</sequence>
<proteinExistence type="predicted"/>
<evidence type="ECO:0000313" key="1">
    <source>
        <dbReference type="EMBL" id="CDJ39692.1"/>
    </source>
</evidence>
<gene>
    <name evidence="1" type="ORF">ETH_00003340</name>
</gene>
<dbReference type="VEuPathDB" id="ToxoDB:ETH_00003340"/>
<protein>
    <recommendedName>
        <fullName evidence="3">Cleavage and polyadenylation specificity factor subunit 2</fullName>
    </recommendedName>
</protein>
<dbReference type="EMBL" id="HG674594">
    <property type="protein sequence ID" value="CDJ39692.1"/>
    <property type="molecule type" value="Genomic_DNA"/>
</dbReference>